<sequence>MPNKKSAKKSKNLGDITLNDFANSLICKNRPKKTNPSLVLNNFKDEKSWDEKIDEFDGDFVKEENEDGTVSYVIKETRHRKKTISQTNEINCVNGNVYPIDIWFILSEYIRPEDVGCFAGICKSTYNVVSTAKFWYNLYKRFYINVPNLPELLQPECLVRKYSLRTSVIRSLHYMYIPFINRMKNISDSHPDKVTKRECILMWHEKKKQNWFYYFKMKEKPLLSLHSRRTSEMYQPDLLEILDDIYANQDENCQILQITCKHFIPVQPVLGLTLTSVHFSLSSGFLHYKLQLGFSSGIQSYTKTTDGSTDVTVILDPVINVKVLDWWHPLYPYSHNLQHLMNQD</sequence>
<evidence type="ECO:0008006" key="3">
    <source>
        <dbReference type="Google" id="ProtNLM"/>
    </source>
</evidence>
<organism evidence="1 2">
    <name type="scientific">Brassicogethes aeneus</name>
    <name type="common">Rape pollen beetle</name>
    <name type="synonym">Meligethes aeneus</name>
    <dbReference type="NCBI Taxonomy" id="1431903"/>
    <lineage>
        <taxon>Eukaryota</taxon>
        <taxon>Metazoa</taxon>
        <taxon>Ecdysozoa</taxon>
        <taxon>Arthropoda</taxon>
        <taxon>Hexapoda</taxon>
        <taxon>Insecta</taxon>
        <taxon>Pterygota</taxon>
        <taxon>Neoptera</taxon>
        <taxon>Endopterygota</taxon>
        <taxon>Coleoptera</taxon>
        <taxon>Polyphaga</taxon>
        <taxon>Cucujiformia</taxon>
        <taxon>Nitidulidae</taxon>
        <taxon>Meligethinae</taxon>
        <taxon>Brassicogethes</taxon>
    </lineage>
</organism>
<dbReference type="InterPro" id="IPR026509">
    <property type="entry name" value="TMEM183"/>
</dbReference>
<accession>A0A9P0FKB5</accession>
<dbReference type="EMBL" id="OV121137">
    <property type="protein sequence ID" value="CAH0558729.1"/>
    <property type="molecule type" value="Genomic_DNA"/>
</dbReference>
<name>A0A9P0FKB5_BRAAE</name>
<protein>
    <recommendedName>
        <fullName evidence="3">Transmembrane protein 183</fullName>
    </recommendedName>
</protein>
<dbReference type="PANTHER" id="PTHR20988">
    <property type="entry name" value="TRANSMEMBRANE PROTEIN 183A-RELATED"/>
    <property type="match status" value="1"/>
</dbReference>
<evidence type="ECO:0000313" key="1">
    <source>
        <dbReference type="EMBL" id="CAH0558729.1"/>
    </source>
</evidence>
<dbReference type="AlphaFoldDB" id="A0A9P0FKB5"/>
<proteinExistence type="predicted"/>
<gene>
    <name evidence="1" type="ORF">MELIAE_LOCUS8991</name>
</gene>
<reference evidence="1" key="1">
    <citation type="submission" date="2021-12" db="EMBL/GenBank/DDBJ databases">
        <authorList>
            <person name="King R."/>
        </authorList>
    </citation>
    <scope>NUCLEOTIDE SEQUENCE</scope>
</reference>
<dbReference type="OrthoDB" id="5955317at2759"/>
<dbReference type="PANTHER" id="PTHR20988:SF2">
    <property type="entry name" value="TRANSMEMBRANE PROTEIN 183A-RELATED"/>
    <property type="match status" value="1"/>
</dbReference>
<dbReference type="GO" id="GO:0031647">
    <property type="term" value="P:regulation of protein stability"/>
    <property type="evidence" value="ECO:0007669"/>
    <property type="project" value="TreeGrafter"/>
</dbReference>
<dbReference type="Proteomes" id="UP001154078">
    <property type="component" value="Chromosome 6"/>
</dbReference>
<keyword evidence="2" id="KW-1185">Reference proteome</keyword>
<evidence type="ECO:0000313" key="2">
    <source>
        <dbReference type="Proteomes" id="UP001154078"/>
    </source>
</evidence>
<dbReference type="GO" id="GO:0019005">
    <property type="term" value="C:SCF ubiquitin ligase complex"/>
    <property type="evidence" value="ECO:0007669"/>
    <property type="project" value="TreeGrafter"/>
</dbReference>